<dbReference type="Gene3D" id="1.10.287.110">
    <property type="entry name" value="DnaJ domain"/>
    <property type="match status" value="1"/>
</dbReference>
<proteinExistence type="inferred from homology"/>
<keyword evidence="4" id="KW-0408">Iron</keyword>
<dbReference type="CDD" id="cd06257">
    <property type="entry name" value="DnaJ"/>
    <property type="match status" value="1"/>
</dbReference>
<evidence type="ECO:0000256" key="1">
    <source>
        <dbReference type="ARBA" id="ARBA00006169"/>
    </source>
</evidence>
<name>A0A0L8GW74_OCTBM</name>
<dbReference type="InterPro" id="IPR036671">
    <property type="entry name" value="DPH_MB_sf"/>
</dbReference>
<evidence type="ECO:0008006" key="8">
    <source>
        <dbReference type="Google" id="ProtNLM"/>
    </source>
</evidence>
<gene>
    <name evidence="7" type="ORF">OCBIM_22027007mg</name>
</gene>
<evidence type="ECO:0000256" key="3">
    <source>
        <dbReference type="ARBA" id="ARBA00022833"/>
    </source>
</evidence>
<dbReference type="AlphaFoldDB" id="A0A0L8GW74"/>
<dbReference type="PANTHER" id="PTHR45255:SF1">
    <property type="entry name" value="DNAJ HOMOLOG SUBFAMILY C MEMBER 24"/>
    <property type="match status" value="1"/>
</dbReference>
<protein>
    <recommendedName>
        <fullName evidence="8">J domain-containing protein</fullName>
    </recommendedName>
</protein>
<dbReference type="PRINTS" id="PR00625">
    <property type="entry name" value="JDOMAIN"/>
</dbReference>
<dbReference type="SUPFAM" id="SSF46565">
    <property type="entry name" value="Chaperone J-domain"/>
    <property type="match status" value="1"/>
</dbReference>
<dbReference type="PANTHER" id="PTHR45255">
    <property type="entry name" value="DNAJ HOMOLOG SUBFAMILY C MEMBER 24"/>
    <property type="match status" value="1"/>
</dbReference>
<dbReference type="PROSITE" id="PS50076">
    <property type="entry name" value="DNAJ_2"/>
    <property type="match status" value="1"/>
</dbReference>
<evidence type="ECO:0000313" key="7">
    <source>
        <dbReference type="EMBL" id="KOF81084.1"/>
    </source>
</evidence>
<sequence>MENLYDILGCDQSASHERLKKAYQNLALKYHPDKNTISNTPENHEMFIKINQAWKILSDPTLRSHFDLRWRERGLTQDWPVQDNIDFAEFVPDSIEPEFFSYPCRCGGHYILEPNDLTLHLDIVCCDTCSLCVTVNYPES</sequence>
<dbReference type="InterPro" id="IPR036869">
    <property type="entry name" value="J_dom_sf"/>
</dbReference>
<dbReference type="GO" id="GO:0008198">
    <property type="term" value="F:ferrous iron binding"/>
    <property type="evidence" value="ECO:0007669"/>
    <property type="project" value="TreeGrafter"/>
</dbReference>
<dbReference type="GO" id="GO:0001671">
    <property type="term" value="F:ATPase activator activity"/>
    <property type="evidence" value="ECO:0007669"/>
    <property type="project" value="TreeGrafter"/>
</dbReference>
<dbReference type="Pfam" id="PF05207">
    <property type="entry name" value="Zn_ribbon_CSL"/>
    <property type="match status" value="1"/>
</dbReference>
<dbReference type="Pfam" id="PF00226">
    <property type="entry name" value="DnaJ"/>
    <property type="match status" value="1"/>
</dbReference>
<dbReference type="InterPro" id="IPR007872">
    <property type="entry name" value="DPH_MB_dom"/>
</dbReference>
<keyword evidence="2" id="KW-0479">Metal-binding</keyword>
<evidence type="ECO:0000256" key="2">
    <source>
        <dbReference type="ARBA" id="ARBA00022723"/>
    </source>
</evidence>
<feature type="domain" description="DPH-type MB" evidence="6">
    <location>
        <begin position="81"/>
        <end position="138"/>
    </location>
</feature>
<dbReference type="Gene3D" id="3.10.660.10">
    <property type="entry name" value="DPH Zinc finger"/>
    <property type="match status" value="1"/>
</dbReference>
<evidence type="ECO:0000259" key="5">
    <source>
        <dbReference type="PROSITE" id="PS50076"/>
    </source>
</evidence>
<dbReference type="EMBL" id="KQ420162">
    <property type="protein sequence ID" value="KOF81084.1"/>
    <property type="molecule type" value="Genomic_DNA"/>
</dbReference>
<dbReference type="OMA" id="REMTHEP"/>
<accession>A0A0L8GW74</accession>
<feature type="domain" description="J" evidence="5">
    <location>
        <begin position="3"/>
        <end position="70"/>
    </location>
</feature>
<evidence type="ECO:0000256" key="4">
    <source>
        <dbReference type="ARBA" id="ARBA00023004"/>
    </source>
</evidence>
<dbReference type="KEGG" id="obi:106874423"/>
<evidence type="ECO:0000259" key="6">
    <source>
        <dbReference type="PROSITE" id="PS51074"/>
    </source>
</evidence>
<comment type="similarity">
    <text evidence="1">Belongs to the DPH4 family.</text>
</comment>
<organism evidence="7">
    <name type="scientific">Octopus bimaculoides</name>
    <name type="common">California two-spotted octopus</name>
    <dbReference type="NCBI Taxonomy" id="37653"/>
    <lineage>
        <taxon>Eukaryota</taxon>
        <taxon>Metazoa</taxon>
        <taxon>Spiralia</taxon>
        <taxon>Lophotrochozoa</taxon>
        <taxon>Mollusca</taxon>
        <taxon>Cephalopoda</taxon>
        <taxon>Coleoidea</taxon>
        <taxon>Octopodiformes</taxon>
        <taxon>Octopoda</taxon>
        <taxon>Incirrata</taxon>
        <taxon>Octopodidae</taxon>
        <taxon>Octopus</taxon>
    </lineage>
</organism>
<dbReference type="STRING" id="37653.A0A0L8GW74"/>
<reference evidence="7" key="1">
    <citation type="submission" date="2015-07" db="EMBL/GenBank/DDBJ databases">
        <title>MeaNS - Measles Nucleotide Surveillance Program.</title>
        <authorList>
            <person name="Tran T."/>
            <person name="Druce J."/>
        </authorList>
    </citation>
    <scope>NUCLEOTIDE SEQUENCE</scope>
    <source>
        <strain evidence="7">UCB-OBI-ISO-001</strain>
        <tissue evidence="7">Gonad</tissue>
    </source>
</reference>
<dbReference type="SMART" id="SM00271">
    <property type="entry name" value="DnaJ"/>
    <property type="match status" value="1"/>
</dbReference>
<dbReference type="InterPro" id="IPR001623">
    <property type="entry name" value="DnaJ_domain"/>
</dbReference>
<dbReference type="PROSITE" id="PS51074">
    <property type="entry name" value="DPH_MB"/>
    <property type="match status" value="1"/>
</dbReference>
<keyword evidence="3" id="KW-0862">Zinc</keyword>
<dbReference type="OrthoDB" id="66964at2759"/>